<organism evidence="1">
    <name type="scientific">Streptomyces sp. R17</name>
    <dbReference type="NCBI Taxonomy" id="3238626"/>
    <lineage>
        <taxon>Bacteria</taxon>
        <taxon>Bacillati</taxon>
        <taxon>Actinomycetota</taxon>
        <taxon>Actinomycetes</taxon>
        <taxon>Kitasatosporales</taxon>
        <taxon>Streptomycetaceae</taxon>
        <taxon>Streptomyces</taxon>
    </lineage>
</organism>
<proteinExistence type="predicted"/>
<geneLocation type="plasmid" evidence="1">
    <name>unnamed1</name>
</geneLocation>
<dbReference type="EMBL" id="CP163434">
    <property type="protein sequence ID" value="XDQ23202.1"/>
    <property type="molecule type" value="Genomic_DNA"/>
</dbReference>
<accession>A0AB39NXZ8</accession>
<dbReference type="InterPro" id="IPR036291">
    <property type="entry name" value="NAD(P)-bd_dom_sf"/>
</dbReference>
<evidence type="ECO:0000313" key="1">
    <source>
        <dbReference type="EMBL" id="XDQ23202.1"/>
    </source>
</evidence>
<dbReference type="AlphaFoldDB" id="A0AB39NXZ8"/>
<gene>
    <name evidence="1" type="ORF">AB5J48_33420</name>
</gene>
<dbReference type="Gene3D" id="3.40.50.720">
    <property type="entry name" value="NAD(P)-binding Rossmann-like Domain"/>
    <property type="match status" value="1"/>
</dbReference>
<reference evidence="1" key="1">
    <citation type="submission" date="2024-07" db="EMBL/GenBank/DDBJ databases">
        <authorList>
            <person name="Yu S.T."/>
        </authorList>
    </citation>
    <scope>NUCLEOTIDE SEQUENCE</scope>
    <source>
        <strain evidence="1">R17</strain>
        <plasmid evidence="1">unnamed1</plasmid>
    </source>
</reference>
<evidence type="ECO:0008006" key="2">
    <source>
        <dbReference type="Google" id="ProtNLM"/>
    </source>
</evidence>
<protein>
    <recommendedName>
        <fullName evidence="2">NAD-dependent epimerase/dehydratase family protein</fullName>
    </recommendedName>
</protein>
<dbReference type="RefSeq" id="WP_369153737.1">
    <property type="nucleotide sequence ID" value="NZ_CP163434.1"/>
</dbReference>
<dbReference type="SUPFAM" id="SSF51735">
    <property type="entry name" value="NAD(P)-binding Rossmann-fold domains"/>
    <property type="match status" value="1"/>
</dbReference>
<keyword evidence="1" id="KW-0614">Plasmid</keyword>
<sequence length="158" mass="16911">MNIAETAADAAEGRFVWIDGGRRTVDFIHVGNLAEAVLLSLTCGDHGAPYYVTDGNPMPVRDLFTALLATQGVDVSACRSVPRAVAVPLAALVDGGARLFRRSTPPPLTNWLVAFLSRDRVYDISAARTALGYRPRIGFDAGLRDMENLAGRSHADTA</sequence>
<name>A0AB39NXZ8_9ACTN</name>